<dbReference type="InterPro" id="IPR006047">
    <property type="entry name" value="GH13_cat_dom"/>
</dbReference>
<sequence>MSLKPAGDLWWKNAVVYCLDVETFYDSDGDGCGDFAGLTDRLDYLGGIGVSCVWLMPFYTSPRLDDGYDISDFYGVDPRMGTHGDFVDFIRTARDRGIRVIADLVVNHTSDQHPWFQAARADRDSPYRDFYVWADEKPDEKPGDVVFPDKEDSNWAWDEAAGQWYLHRFYAHQPDLNVANPAVRDEIAQVVGFWATQGLSGFRVDAVPFLLEPIGMPEGALVDPHELMRDVRAFLNRRNGEAMLLGEVNLEPAQAREFFGADGDELQMLFDFVGMQALYLSLARGDAEPLRTALRESPDIPADCQWGRFVRNHDELTLDKLSKAEREEVFAAFGPDESLQVFGRGLRRRLPPMLDGDAERIRMVYSLAFSLPGTPVLFYGEEIGMGENLDIEGRLSVRSPMQWSDERHGGFSTADDPAALCRPVVDDGAYGPAQVNVAQQRRDDGSLLNWFEKLIRRRRECPEIGFGRLTLLDVDAPGVLAHRCDWEGATIVAVHDLGGEASTVTLPIDGIEDGEALVDLFGDDSLPLEDAAVRVELAAHGFRWFRVRRSGRRLPP</sequence>
<feature type="domain" description="Glycosyl hydrolase family 13 catalytic" evidence="1">
    <location>
        <begin position="18"/>
        <end position="419"/>
    </location>
</feature>
<gene>
    <name evidence="2" type="ORF">AVDCRST_MAG38-2229</name>
</gene>
<dbReference type="InterPro" id="IPR045857">
    <property type="entry name" value="O16G_dom_2"/>
</dbReference>
<dbReference type="Pfam" id="PF22157">
    <property type="entry name" value="SupH-like_C"/>
    <property type="match status" value="1"/>
</dbReference>
<dbReference type="Gene3D" id="2.60.40.1180">
    <property type="entry name" value="Golgi alpha-mannosidase II"/>
    <property type="match status" value="1"/>
</dbReference>
<dbReference type="GO" id="GO:0005975">
    <property type="term" value="P:carbohydrate metabolic process"/>
    <property type="evidence" value="ECO:0007669"/>
    <property type="project" value="InterPro"/>
</dbReference>
<proteinExistence type="predicted"/>
<evidence type="ECO:0000259" key="1">
    <source>
        <dbReference type="SMART" id="SM00642"/>
    </source>
</evidence>
<dbReference type="Pfam" id="PF00128">
    <property type="entry name" value="Alpha-amylase"/>
    <property type="match status" value="2"/>
</dbReference>
<dbReference type="InterPro" id="IPR013780">
    <property type="entry name" value="Glyco_hydro_b"/>
</dbReference>
<dbReference type="InterPro" id="IPR054049">
    <property type="entry name" value="SupH-like_C"/>
</dbReference>
<dbReference type="PANTHER" id="PTHR10357:SF219">
    <property type="entry name" value="MALTOSE ALPHA-D-GLUCOSYLTRANSFERASE"/>
    <property type="match status" value="1"/>
</dbReference>
<dbReference type="SUPFAM" id="SSF51445">
    <property type="entry name" value="(Trans)glycosidases"/>
    <property type="match status" value="1"/>
</dbReference>
<protein>
    <submittedName>
        <fullName evidence="2">GH13_16 / GH13_36 / GH13 / GH13_31 / GH13_ 17 / GH13_4 / GH13_23 / GH13_40 / GH13_29 / GH13 _30 / GH13_35 / GH13_20 / GH13_2 / GH13_34 / GH1 3_1 / GH13_21 / GH13_18 / GH13_19</fullName>
        <ecNumber evidence="2">5.4.99.16</ecNumber>
    </submittedName>
</protein>
<dbReference type="EMBL" id="CADCVJ010000189">
    <property type="protein sequence ID" value="CAA9484376.1"/>
    <property type="molecule type" value="Genomic_DNA"/>
</dbReference>
<organism evidence="2">
    <name type="scientific">uncultured Solirubrobacteraceae bacterium</name>
    <dbReference type="NCBI Taxonomy" id="1162706"/>
    <lineage>
        <taxon>Bacteria</taxon>
        <taxon>Bacillati</taxon>
        <taxon>Actinomycetota</taxon>
        <taxon>Thermoleophilia</taxon>
        <taxon>Solirubrobacterales</taxon>
        <taxon>Solirubrobacteraceae</taxon>
        <taxon>environmental samples</taxon>
    </lineage>
</organism>
<dbReference type="EC" id="5.4.99.16" evidence="2"/>
<dbReference type="GO" id="GO:0047471">
    <property type="term" value="F:maltose alpha-D-glucosyltransferase activity"/>
    <property type="evidence" value="ECO:0007669"/>
    <property type="project" value="UniProtKB-EC"/>
</dbReference>
<accession>A0A6J4RX45</accession>
<reference evidence="2" key="1">
    <citation type="submission" date="2020-02" db="EMBL/GenBank/DDBJ databases">
        <authorList>
            <person name="Meier V. D."/>
        </authorList>
    </citation>
    <scope>NUCLEOTIDE SEQUENCE</scope>
    <source>
        <strain evidence="2">AVDCRST_MAG38</strain>
    </source>
</reference>
<dbReference type="SMART" id="SM00642">
    <property type="entry name" value="Aamy"/>
    <property type="match status" value="1"/>
</dbReference>
<name>A0A6J4RX45_9ACTN</name>
<evidence type="ECO:0000313" key="2">
    <source>
        <dbReference type="EMBL" id="CAA9484376.1"/>
    </source>
</evidence>
<dbReference type="InterPro" id="IPR017853">
    <property type="entry name" value="GH"/>
</dbReference>
<dbReference type="SUPFAM" id="SSF51011">
    <property type="entry name" value="Glycosyl hydrolase domain"/>
    <property type="match status" value="1"/>
</dbReference>
<dbReference type="PANTHER" id="PTHR10357">
    <property type="entry name" value="ALPHA-AMYLASE FAMILY MEMBER"/>
    <property type="match status" value="1"/>
</dbReference>
<dbReference type="CDD" id="cd11334">
    <property type="entry name" value="AmyAc_TreS"/>
    <property type="match status" value="1"/>
</dbReference>
<keyword evidence="2" id="KW-0413">Isomerase</keyword>
<dbReference type="Gene3D" id="3.20.20.80">
    <property type="entry name" value="Glycosidases"/>
    <property type="match status" value="1"/>
</dbReference>
<dbReference type="Gene3D" id="3.90.400.10">
    <property type="entry name" value="Oligo-1,6-glucosidase, Domain 2"/>
    <property type="match status" value="1"/>
</dbReference>
<dbReference type="AlphaFoldDB" id="A0A6J4RX45"/>